<organism evidence="2 3">
    <name type="scientific">Rhizoctonia solani</name>
    <dbReference type="NCBI Taxonomy" id="456999"/>
    <lineage>
        <taxon>Eukaryota</taxon>
        <taxon>Fungi</taxon>
        <taxon>Dikarya</taxon>
        <taxon>Basidiomycota</taxon>
        <taxon>Agaricomycotina</taxon>
        <taxon>Agaricomycetes</taxon>
        <taxon>Cantharellales</taxon>
        <taxon>Ceratobasidiaceae</taxon>
        <taxon>Rhizoctonia</taxon>
    </lineage>
</organism>
<feature type="region of interest" description="Disordered" evidence="1">
    <location>
        <begin position="1"/>
        <end position="98"/>
    </location>
</feature>
<protein>
    <submittedName>
        <fullName evidence="2">Uncharacterized protein</fullName>
    </submittedName>
</protein>
<comment type="caution">
    <text evidence="2">The sequence shown here is derived from an EMBL/GenBank/DDBJ whole genome shotgun (WGS) entry which is preliminary data.</text>
</comment>
<sequence length="728" mass="79525">MPTTLSSSIPGTPDGSDGDVSSPGTLPSGRPKRTQRIPENAQPYFAELADKKKERANRAEVQKRKSEASAWPNAKQPTPIVEPSGKRRKGYLTNEPIDSSILTNKDELVDETNNKMQTCSIQDKPVASSTITPHSTPKNPKRPYIPTTLKRADLSNHTTIYPGATPNNKQGRNPSGKRLLLSPQGKVLTGGRKDKGKEVERIQTPATSNDHLVHPPVSTPKPAPKNSPSQPALQASPSTSPGAAKALSTGKVSKSAAPKSKQVPKLPTGGATSTSQDKRQTSGPQERCKDADPPAQFQNRAPADGAGPPPQGKAHPAAATAATANQASRKRKKGNNAQGGSQARKEDPKEGNEGDGSNSEEGEVAAGGAMLTKHKAAKLSQFGKIKWLVWEVAKQVQILAFKENPYADIARKLSNPNPQGNCRNLGVLAHVWAAKAWGNVWREKNLGNKPPPKMEDAHLDWIIGRFSNWRHTAKAVTKLYISLHYQLDCNNLPNVNKKKVKAMGKDGFLSPLHYHVGLFKTSVAKYKKLNAKQQLPWFNMYMAILRNIGLEDHLGQDLVNWRVELFDRCHGTGYCHVPPVIEMPTQEYPRTHAKFMLARSNYIHWVNSKDSLGSSSKEEEAGLGNSQMSLQGNSLSPPPVEKLTDVTRNQQLVVGLLGTRHSLPPGEYPVRRQNTPVVQQATHGNWSCSLSIEICWIPAWAKTPVDSSLQDDSEQPVEELIFTEESDD</sequence>
<feature type="compositionally biased region" description="Polar residues" evidence="1">
    <location>
        <begin position="155"/>
        <end position="173"/>
    </location>
</feature>
<feature type="compositionally biased region" description="Low complexity" evidence="1">
    <location>
        <begin position="227"/>
        <end position="241"/>
    </location>
</feature>
<feature type="region of interest" description="Disordered" evidence="1">
    <location>
        <begin position="118"/>
        <end position="365"/>
    </location>
</feature>
<reference evidence="2" key="1">
    <citation type="submission" date="2020-09" db="EMBL/GenBank/DDBJ databases">
        <title>Comparative genome analyses of four rice-infecting Rhizoctonia solani isolates reveal extensive enrichment of homogalacturonan modification genes.</title>
        <authorList>
            <person name="Lee D.-Y."/>
            <person name="Jeon J."/>
            <person name="Kim K.-T."/>
            <person name="Cheong K."/>
            <person name="Song H."/>
            <person name="Choi G."/>
            <person name="Ko J."/>
            <person name="Opiyo S.O."/>
            <person name="Zuo S."/>
            <person name="Madhav S."/>
            <person name="Lee Y.-H."/>
            <person name="Wang G.-L."/>
        </authorList>
    </citation>
    <scope>NUCLEOTIDE SEQUENCE</scope>
    <source>
        <strain evidence="2">AG1-IA YN-7</strain>
    </source>
</reference>
<feature type="compositionally biased region" description="Basic and acidic residues" evidence="1">
    <location>
        <begin position="191"/>
        <end position="201"/>
    </location>
</feature>
<feature type="compositionally biased region" description="Polar residues" evidence="1">
    <location>
        <begin position="624"/>
        <end position="634"/>
    </location>
</feature>
<feature type="region of interest" description="Disordered" evidence="1">
    <location>
        <begin position="614"/>
        <end position="634"/>
    </location>
</feature>
<feature type="compositionally biased region" description="Polar residues" evidence="1">
    <location>
        <begin position="1"/>
        <end position="10"/>
    </location>
</feature>
<feature type="region of interest" description="Disordered" evidence="1">
    <location>
        <begin position="707"/>
        <end position="728"/>
    </location>
</feature>
<feature type="compositionally biased region" description="Low complexity" evidence="1">
    <location>
        <begin position="301"/>
        <end position="324"/>
    </location>
</feature>
<feature type="compositionally biased region" description="Basic and acidic residues" evidence="1">
    <location>
        <begin position="343"/>
        <end position="352"/>
    </location>
</feature>
<dbReference type="Proteomes" id="UP000650582">
    <property type="component" value="Unassembled WGS sequence"/>
</dbReference>
<feature type="compositionally biased region" description="Basic and acidic residues" evidence="1">
    <location>
        <begin position="276"/>
        <end position="292"/>
    </location>
</feature>
<proteinExistence type="predicted"/>
<evidence type="ECO:0000256" key="1">
    <source>
        <dbReference type="SAM" id="MobiDB-lite"/>
    </source>
</evidence>
<feature type="compositionally biased region" description="Acidic residues" evidence="1">
    <location>
        <begin position="709"/>
        <end position="728"/>
    </location>
</feature>
<gene>
    <name evidence="2" type="ORF">RHS04_08386</name>
</gene>
<evidence type="ECO:0000313" key="2">
    <source>
        <dbReference type="EMBL" id="KAF8671215.1"/>
    </source>
</evidence>
<accession>A0A8H7H1R0</accession>
<name>A0A8H7H1R0_9AGAM</name>
<feature type="compositionally biased region" description="Polar residues" evidence="1">
    <location>
        <begin position="118"/>
        <end position="138"/>
    </location>
</feature>
<dbReference type="EMBL" id="JACYCC010000219">
    <property type="protein sequence ID" value="KAF8671215.1"/>
    <property type="molecule type" value="Genomic_DNA"/>
</dbReference>
<evidence type="ECO:0000313" key="3">
    <source>
        <dbReference type="Proteomes" id="UP000650582"/>
    </source>
</evidence>
<feature type="compositionally biased region" description="Basic and acidic residues" evidence="1">
    <location>
        <begin position="48"/>
        <end position="67"/>
    </location>
</feature>
<dbReference type="AlphaFoldDB" id="A0A8H7H1R0"/>